<dbReference type="AlphaFoldDB" id="A0A0P1AU51"/>
<proteinExistence type="predicted"/>
<keyword evidence="2" id="KW-1185">Reference proteome</keyword>
<name>A0A0P1AU51_PLAHL</name>
<dbReference type="EMBL" id="CCYD01001572">
    <property type="protein sequence ID" value="CEG45442.1"/>
    <property type="molecule type" value="Genomic_DNA"/>
</dbReference>
<dbReference type="GeneID" id="36396791"/>
<dbReference type="RefSeq" id="XP_024581811.1">
    <property type="nucleotide sequence ID" value="XM_024716187.1"/>
</dbReference>
<protein>
    <submittedName>
        <fullName evidence="1">Uncharacterized protein</fullName>
    </submittedName>
</protein>
<evidence type="ECO:0000313" key="1">
    <source>
        <dbReference type="EMBL" id="CEG45442.1"/>
    </source>
</evidence>
<dbReference type="Proteomes" id="UP000054928">
    <property type="component" value="Unassembled WGS sequence"/>
</dbReference>
<organism evidence="1 2">
    <name type="scientific">Plasmopara halstedii</name>
    <name type="common">Downy mildew of sunflower</name>
    <dbReference type="NCBI Taxonomy" id="4781"/>
    <lineage>
        <taxon>Eukaryota</taxon>
        <taxon>Sar</taxon>
        <taxon>Stramenopiles</taxon>
        <taxon>Oomycota</taxon>
        <taxon>Peronosporomycetes</taxon>
        <taxon>Peronosporales</taxon>
        <taxon>Peronosporaceae</taxon>
        <taxon>Plasmopara</taxon>
    </lineage>
</organism>
<evidence type="ECO:0000313" key="2">
    <source>
        <dbReference type="Proteomes" id="UP000054928"/>
    </source>
</evidence>
<sequence>MYLTDSGALFQKLDRLLDSSLRRAHRHPENCFNGVCKTDPAFFAQKVAVASNRTLTC</sequence>
<accession>A0A0P1AU51</accession>
<reference evidence="2" key="1">
    <citation type="submission" date="2014-09" db="EMBL/GenBank/DDBJ databases">
        <authorList>
            <person name="Sharma Rahul"/>
            <person name="Thines Marco"/>
        </authorList>
    </citation>
    <scope>NUCLEOTIDE SEQUENCE [LARGE SCALE GENOMIC DNA]</scope>
</reference>